<evidence type="ECO:0000256" key="15">
    <source>
        <dbReference type="SAM" id="Coils"/>
    </source>
</evidence>
<keyword evidence="11 14" id="KW-0030">Aminoacyl-tRNA synthetase</keyword>
<evidence type="ECO:0000256" key="4">
    <source>
        <dbReference type="ARBA" id="ARBA00022490"/>
    </source>
</evidence>
<dbReference type="PANTHER" id="PTHR45765">
    <property type="entry name" value="METHIONINE--TRNA LIGASE"/>
    <property type="match status" value="1"/>
</dbReference>
<dbReference type="PROSITE" id="PS00178">
    <property type="entry name" value="AA_TRNA_LIGASE_I"/>
    <property type="match status" value="1"/>
</dbReference>
<dbReference type="PRINTS" id="PR01041">
    <property type="entry name" value="TRNASYNTHMET"/>
</dbReference>
<dbReference type="FunFam" id="1.10.730.10:FF:000031">
    <property type="entry name" value="Putative Methionyl-tRNA synthetase"/>
    <property type="match status" value="1"/>
</dbReference>
<dbReference type="InterPro" id="IPR041872">
    <property type="entry name" value="Anticodon_Met"/>
</dbReference>
<dbReference type="CDD" id="cd00814">
    <property type="entry name" value="MetRS_core"/>
    <property type="match status" value="1"/>
</dbReference>
<evidence type="ECO:0000256" key="2">
    <source>
        <dbReference type="ARBA" id="ARBA00005594"/>
    </source>
</evidence>
<dbReference type="SUPFAM" id="SSF47060">
    <property type="entry name" value="S15/NS1 RNA-binding domain"/>
    <property type="match status" value="1"/>
</dbReference>
<sequence length="718" mass="79527">MAQKIRAEADVLRTVPAPGEQALLPKEGEKNVLITSALPYCNNVPHLGNIIGSTLSADVFSRYNRARNRPTLYICGTDEYGTATETQALKEGISPRELCDKYTLLHRDTYKWFDIGFDHFGRTSTPLHTEYNIPQGHLISQEIFLNLGRNGYLERQDKDQVYCEGCPKFLADRYVEGTCPHCGFEDARGDQCDGCAKTLDAVELINPRCLVDPTHKVTTKTSSHMYLKLNAIQPKTEEWIKKSWKEGKWSPNAVINADGEIIDSRMKGGLQPTPLTRDLKWGVPVPIEGEDVNGMAGKVLYVWFDAPIGYPSITANYLPEWKQWWFNPEHVNLYQFMGKDNVYFHTVYWPSVQLADGRNWTKLHHLSTTEYLNYEGGKFSKSKNRGVFGPAAKDTGIPASVWRYYLLSTRPETADAMFSWPDCIAANNNILLNNFGNFVNRALKFVSSQYDSVIPDSQDPAGPYSPNDPIDSEFITTINNLLKDYIDAMEAVKLRLGLQTIMLISAQGNNYLQSSGLNKALMNDNPVRCAQVISRAINLIYVLSVLISPYMPATADAILKQLNAPERIVPEVFSNDILTGHTIGTPEHLFKKIDEGMAEVWRAKFGGEETKAAPAEAAGTPTPDPLKATPGSKKKVAAAAKKASAAPAYTGPKSEEALALEAKITEQGNLVRSLKAEPKTPELDGKIKEAVGTLKTLKSELDEEYKKLAAAASAAPVN</sequence>
<keyword evidence="4" id="KW-0963">Cytoplasm</keyword>
<protein>
    <recommendedName>
        <fullName evidence="3">methionine--tRNA ligase</fullName>
        <ecNumber evidence="3">6.1.1.10</ecNumber>
    </recommendedName>
    <alternativeName>
        <fullName evidence="12">Methionyl-tRNA synthetase</fullName>
    </alternativeName>
</protein>
<dbReference type="CDD" id="cd07957">
    <property type="entry name" value="Anticodon_Ia_Met"/>
    <property type="match status" value="1"/>
</dbReference>
<organism evidence="18 19">
    <name type="scientific">Ephemerocybe angulata</name>
    <dbReference type="NCBI Taxonomy" id="980116"/>
    <lineage>
        <taxon>Eukaryota</taxon>
        <taxon>Fungi</taxon>
        <taxon>Dikarya</taxon>
        <taxon>Basidiomycota</taxon>
        <taxon>Agaricomycotina</taxon>
        <taxon>Agaricomycetes</taxon>
        <taxon>Agaricomycetidae</taxon>
        <taxon>Agaricales</taxon>
        <taxon>Agaricineae</taxon>
        <taxon>Psathyrellaceae</taxon>
        <taxon>Ephemerocybe</taxon>
    </lineage>
</organism>
<dbReference type="Proteomes" id="UP000541558">
    <property type="component" value="Unassembled WGS sequence"/>
</dbReference>
<feature type="coiled-coil region" evidence="15">
    <location>
        <begin position="687"/>
        <end position="714"/>
    </location>
</feature>
<dbReference type="Gene3D" id="1.10.287.10">
    <property type="entry name" value="S15/NS1, RNA-binding"/>
    <property type="match status" value="1"/>
</dbReference>
<evidence type="ECO:0000256" key="6">
    <source>
        <dbReference type="ARBA" id="ARBA00022598"/>
    </source>
</evidence>
<dbReference type="PANTHER" id="PTHR45765:SF1">
    <property type="entry name" value="METHIONINE--TRNA LIGASE, CYTOPLASMIC"/>
    <property type="match status" value="1"/>
</dbReference>
<keyword evidence="15" id="KW-0175">Coiled coil</keyword>
<evidence type="ECO:0000256" key="14">
    <source>
        <dbReference type="RuleBase" id="RU363039"/>
    </source>
</evidence>
<evidence type="ECO:0000256" key="1">
    <source>
        <dbReference type="ARBA" id="ARBA00004496"/>
    </source>
</evidence>
<dbReference type="InterPro" id="IPR029038">
    <property type="entry name" value="MetRS_Zn"/>
</dbReference>
<comment type="similarity">
    <text evidence="2 14">Belongs to the class-I aminoacyl-tRNA synthetase family.</text>
</comment>
<dbReference type="InterPro" id="IPR009080">
    <property type="entry name" value="tRNAsynth_Ia_anticodon-bd"/>
</dbReference>
<dbReference type="OrthoDB" id="5844513at2759"/>
<evidence type="ECO:0000256" key="7">
    <source>
        <dbReference type="ARBA" id="ARBA00022741"/>
    </source>
</evidence>
<comment type="caution">
    <text evidence="18">The sequence shown here is derived from an EMBL/GenBank/DDBJ whole genome shotgun (WGS) entry which is preliminary data.</text>
</comment>
<dbReference type="InterPro" id="IPR014758">
    <property type="entry name" value="Met-tRNA_synth"/>
</dbReference>
<dbReference type="AlphaFoldDB" id="A0A8H5CII0"/>
<feature type="domain" description="WHEP-TRS" evidence="17">
    <location>
        <begin position="656"/>
        <end position="715"/>
    </location>
</feature>
<dbReference type="NCBIfam" id="TIGR00398">
    <property type="entry name" value="metG"/>
    <property type="match status" value="1"/>
</dbReference>
<dbReference type="InterPro" id="IPR001412">
    <property type="entry name" value="aa-tRNA-synth_I_CS"/>
</dbReference>
<dbReference type="GO" id="GO:0005829">
    <property type="term" value="C:cytosol"/>
    <property type="evidence" value="ECO:0007669"/>
    <property type="project" value="TreeGrafter"/>
</dbReference>
<evidence type="ECO:0000256" key="3">
    <source>
        <dbReference type="ARBA" id="ARBA00012838"/>
    </source>
</evidence>
<gene>
    <name evidence="18" type="ORF">D9611_001506</name>
</gene>
<dbReference type="SUPFAM" id="SSF52374">
    <property type="entry name" value="Nucleotidylyl transferase"/>
    <property type="match status" value="1"/>
</dbReference>
<keyword evidence="19" id="KW-1185">Reference proteome</keyword>
<dbReference type="InterPro" id="IPR000738">
    <property type="entry name" value="WHEP-TRS_dom"/>
</dbReference>
<dbReference type="EMBL" id="JAACJK010000001">
    <property type="protein sequence ID" value="KAF5342441.1"/>
    <property type="molecule type" value="Genomic_DNA"/>
</dbReference>
<keyword evidence="8 14" id="KW-0067">ATP-binding</keyword>
<dbReference type="Pfam" id="PF19303">
    <property type="entry name" value="Anticodon_3"/>
    <property type="match status" value="1"/>
</dbReference>
<keyword evidence="5" id="KW-0820">tRNA-binding</keyword>
<dbReference type="FunFam" id="2.20.28.20:FF:000001">
    <property type="entry name" value="Methionine--tRNA ligase"/>
    <property type="match status" value="1"/>
</dbReference>
<dbReference type="GO" id="GO:0004825">
    <property type="term" value="F:methionine-tRNA ligase activity"/>
    <property type="evidence" value="ECO:0007669"/>
    <property type="project" value="UniProtKB-EC"/>
</dbReference>
<evidence type="ECO:0000256" key="16">
    <source>
        <dbReference type="SAM" id="MobiDB-lite"/>
    </source>
</evidence>
<keyword evidence="9" id="KW-0694">RNA-binding</keyword>
<dbReference type="SMART" id="SM00991">
    <property type="entry name" value="WHEP-TRS"/>
    <property type="match status" value="1"/>
</dbReference>
<dbReference type="EC" id="6.1.1.10" evidence="3"/>
<comment type="catalytic activity">
    <reaction evidence="13">
        <text>tRNA(Met) + L-methionine + ATP = L-methionyl-tRNA(Met) + AMP + diphosphate</text>
        <dbReference type="Rhea" id="RHEA:13481"/>
        <dbReference type="Rhea" id="RHEA-COMP:9667"/>
        <dbReference type="Rhea" id="RHEA-COMP:9698"/>
        <dbReference type="ChEBI" id="CHEBI:30616"/>
        <dbReference type="ChEBI" id="CHEBI:33019"/>
        <dbReference type="ChEBI" id="CHEBI:57844"/>
        <dbReference type="ChEBI" id="CHEBI:78442"/>
        <dbReference type="ChEBI" id="CHEBI:78530"/>
        <dbReference type="ChEBI" id="CHEBI:456215"/>
        <dbReference type="EC" id="6.1.1.10"/>
    </reaction>
</comment>
<keyword evidence="10 14" id="KW-0648">Protein biosynthesis</keyword>
<dbReference type="GO" id="GO:0005524">
    <property type="term" value="F:ATP binding"/>
    <property type="evidence" value="ECO:0007669"/>
    <property type="project" value="UniProtKB-KW"/>
</dbReference>
<name>A0A8H5CII0_9AGAR</name>
<dbReference type="InterPro" id="IPR009068">
    <property type="entry name" value="uS15_NS1_RNA-bd_sf"/>
</dbReference>
<dbReference type="Gene3D" id="1.10.730.10">
    <property type="entry name" value="Isoleucyl-tRNA Synthetase, Domain 1"/>
    <property type="match status" value="1"/>
</dbReference>
<dbReference type="InterPro" id="IPR015413">
    <property type="entry name" value="Methionyl/Leucyl_tRNA_Synth"/>
</dbReference>
<accession>A0A8H5CII0</accession>
<dbReference type="Gene3D" id="2.20.28.20">
    <property type="entry name" value="Methionyl-tRNA synthetase, Zn-domain"/>
    <property type="match status" value="1"/>
</dbReference>
<dbReference type="Pfam" id="PF09334">
    <property type="entry name" value="tRNA-synt_1g"/>
    <property type="match status" value="1"/>
</dbReference>
<evidence type="ECO:0000256" key="10">
    <source>
        <dbReference type="ARBA" id="ARBA00022917"/>
    </source>
</evidence>
<dbReference type="GO" id="GO:0000049">
    <property type="term" value="F:tRNA binding"/>
    <property type="evidence" value="ECO:0007669"/>
    <property type="project" value="UniProtKB-KW"/>
</dbReference>
<evidence type="ECO:0000256" key="9">
    <source>
        <dbReference type="ARBA" id="ARBA00022884"/>
    </source>
</evidence>
<dbReference type="InterPro" id="IPR014729">
    <property type="entry name" value="Rossmann-like_a/b/a_fold"/>
</dbReference>
<evidence type="ECO:0000256" key="11">
    <source>
        <dbReference type="ARBA" id="ARBA00023146"/>
    </source>
</evidence>
<evidence type="ECO:0000259" key="17">
    <source>
        <dbReference type="PROSITE" id="PS51185"/>
    </source>
</evidence>
<dbReference type="InterPro" id="IPR033911">
    <property type="entry name" value="MetRS_core"/>
</dbReference>
<dbReference type="PROSITE" id="PS51185">
    <property type="entry name" value="WHEP_TRS_2"/>
    <property type="match status" value="1"/>
</dbReference>
<dbReference type="Pfam" id="PF00458">
    <property type="entry name" value="WHEP-TRS"/>
    <property type="match status" value="1"/>
</dbReference>
<dbReference type="SUPFAM" id="SSF47323">
    <property type="entry name" value="Anticodon-binding domain of a subclass of class I aminoacyl-tRNA synthetases"/>
    <property type="match status" value="1"/>
</dbReference>
<feature type="compositionally biased region" description="Low complexity" evidence="16">
    <location>
        <begin position="612"/>
        <end position="621"/>
    </location>
</feature>
<feature type="region of interest" description="Disordered" evidence="16">
    <location>
        <begin position="611"/>
        <end position="633"/>
    </location>
</feature>
<comment type="subcellular location">
    <subcellularLocation>
        <location evidence="1">Cytoplasm</location>
    </subcellularLocation>
</comment>
<reference evidence="18 19" key="1">
    <citation type="journal article" date="2020" name="ISME J.">
        <title>Uncovering the hidden diversity of litter-decomposition mechanisms in mushroom-forming fungi.</title>
        <authorList>
            <person name="Floudas D."/>
            <person name="Bentzer J."/>
            <person name="Ahren D."/>
            <person name="Johansson T."/>
            <person name="Persson P."/>
            <person name="Tunlid A."/>
        </authorList>
    </citation>
    <scope>NUCLEOTIDE SEQUENCE [LARGE SCALE GENOMIC DNA]</scope>
    <source>
        <strain evidence="18 19">CBS 175.51</strain>
    </source>
</reference>
<dbReference type="InterPro" id="IPR023458">
    <property type="entry name" value="Met-tRNA_ligase_1"/>
</dbReference>
<dbReference type="Gene3D" id="3.40.50.620">
    <property type="entry name" value="HUPs"/>
    <property type="match status" value="1"/>
</dbReference>
<dbReference type="GO" id="GO:0017101">
    <property type="term" value="C:aminoacyl-tRNA synthetase multienzyme complex"/>
    <property type="evidence" value="ECO:0007669"/>
    <property type="project" value="TreeGrafter"/>
</dbReference>
<evidence type="ECO:0000256" key="5">
    <source>
        <dbReference type="ARBA" id="ARBA00022555"/>
    </source>
</evidence>
<evidence type="ECO:0000256" key="13">
    <source>
        <dbReference type="ARBA" id="ARBA00047364"/>
    </source>
</evidence>
<evidence type="ECO:0000256" key="8">
    <source>
        <dbReference type="ARBA" id="ARBA00022840"/>
    </source>
</evidence>
<dbReference type="CDD" id="cd01200">
    <property type="entry name" value="WHEPGMRS_RNA"/>
    <property type="match status" value="1"/>
</dbReference>
<dbReference type="GO" id="GO:0006431">
    <property type="term" value="P:methionyl-tRNA aminoacylation"/>
    <property type="evidence" value="ECO:0007669"/>
    <property type="project" value="InterPro"/>
</dbReference>
<keyword evidence="6 14" id="KW-0436">Ligase</keyword>
<keyword evidence="7 14" id="KW-0547">Nucleotide-binding</keyword>
<dbReference type="SUPFAM" id="SSF57770">
    <property type="entry name" value="Methionyl-tRNA synthetase (MetRS), Zn-domain"/>
    <property type="match status" value="1"/>
</dbReference>
<proteinExistence type="inferred from homology"/>
<evidence type="ECO:0000313" key="18">
    <source>
        <dbReference type="EMBL" id="KAF5342441.1"/>
    </source>
</evidence>
<evidence type="ECO:0000313" key="19">
    <source>
        <dbReference type="Proteomes" id="UP000541558"/>
    </source>
</evidence>
<evidence type="ECO:0000256" key="12">
    <source>
        <dbReference type="ARBA" id="ARBA00030904"/>
    </source>
</evidence>